<organism evidence="2 3">
    <name type="scientific">Pleuronectes platessa</name>
    <name type="common">European plaice</name>
    <dbReference type="NCBI Taxonomy" id="8262"/>
    <lineage>
        <taxon>Eukaryota</taxon>
        <taxon>Metazoa</taxon>
        <taxon>Chordata</taxon>
        <taxon>Craniata</taxon>
        <taxon>Vertebrata</taxon>
        <taxon>Euteleostomi</taxon>
        <taxon>Actinopterygii</taxon>
        <taxon>Neopterygii</taxon>
        <taxon>Teleostei</taxon>
        <taxon>Neoteleostei</taxon>
        <taxon>Acanthomorphata</taxon>
        <taxon>Carangaria</taxon>
        <taxon>Pleuronectiformes</taxon>
        <taxon>Pleuronectoidei</taxon>
        <taxon>Pleuronectidae</taxon>
        <taxon>Pleuronectes</taxon>
    </lineage>
</organism>
<dbReference type="EMBL" id="CADEAL010004507">
    <property type="protein sequence ID" value="CAB1461070.1"/>
    <property type="molecule type" value="Genomic_DNA"/>
</dbReference>
<evidence type="ECO:0000256" key="1">
    <source>
        <dbReference type="SAM" id="MobiDB-lite"/>
    </source>
</evidence>
<comment type="caution">
    <text evidence="2">The sequence shown here is derived from an EMBL/GenBank/DDBJ whole genome shotgun (WGS) entry which is preliminary data.</text>
</comment>
<evidence type="ECO:0000313" key="3">
    <source>
        <dbReference type="Proteomes" id="UP001153269"/>
    </source>
</evidence>
<evidence type="ECO:0000313" key="2">
    <source>
        <dbReference type="EMBL" id="CAB1461070.1"/>
    </source>
</evidence>
<gene>
    <name evidence="2" type="ORF">PLEPLA_LOCUS48945</name>
</gene>
<feature type="compositionally biased region" description="Low complexity" evidence="1">
    <location>
        <begin position="98"/>
        <end position="109"/>
    </location>
</feature>
<feature type="compositionally biased region" description="Low complexity" evidence="1">
    <location>
        <begin position="20"/>
        <end position="31"/>
    </location>
</feature>
<sequence>MEAISSDTGSEAGDDCSSFHLQLRPPLQHLLTPKSGDDLAPSKEWLQPDAGRERRVNTAPSGDVQHSSTGRRSQSGNDIITPFITRRPPGATELHDPSSSASRAQTSTS</sequence>
<dbReference type="Proteomes" id="UP001153269">
    <property type="component" value="Unassembled WGS sequence"/>
</dbReference>
<protein>
    <submittedName>
        <fullName evidence="2">Uncharacterized protein</fullName>
    </submittedName>
</protein>
<reference evidence="2" key="1">
    <citation type="submission" date="2020-03" db="EMBL/GenBank/DDBJ databases">
        <authorList>
            <person name="Weist P."/>
        </authorList>
    </citation>
    <scope>NUCLEOTIDE SEQUENCE</scope>
</reference>
<accession>A0A9N7ZE53</accession>
<name>A0A9N7ZE53_PLEPL</name>
<proteinExistence type="predicted"/>
<keyword evidence="3" id="KW-1185">Reference proteome</keyword>
<feature type="compositionally biased region" description="Polar residues" evidence="1">
    <location>
        <begin position="58"/>
        <end position="78"/>
    </location>
</feature>
<dbReference type="AlphaFoldDB" id="A0A9N7ZE53"/>
<feature type="region of interest" description="Disordered" evidence="1">
    <location>
        <begin position="1"/>
        <end position="109"/>
    </location>
</feature>